<proteinExistence type="predicted"/>
<name>A0A401QB47_SCYTO</name>
<dbReference type="Proteomes" id="UP000288216">
    <property type="component" value="Unassembled WGS sequence"/>
</dbReference>
<comment type="caution">
    <text evidence="1">The sequence shown here is derived from an EMBL/GenBank/DDBJ whole genome shotgun (WGS) entry which is preliminary data.</text>
</comment>
<protein>
    <submittedName>
        <fullName evidence="1">Uncharacterized protein</fullName>
    </submittedName>
</protein>
<evidence type="ECO:0000313" key="2">
    <source>
        <dbReference type="Proteomes" id="UP000288216"/>
    </source>
</evidence>
<organism evidence="1 2">
    <name type="scientific">Scyliorhinus torazame</name>
    <name type="common">Cloudy catshark</name>
    <name type="synonym">Catulus torazame</name>
    <dbReference type="NCBI Taxonomy" id="75743"/>
    <lineage>
        <taxon>Eukaryota</taxon>
        <taxon>Metazoa</taxon>
        <taxon>Chordata</taxon>
        <taxon>Craniata</taxon>
        <taxon>Vertebrata</taxon>
        <taxon>Chondrichthyes</taxon>
        <taxon>Elasmobranchii</taxon>
        <taxon>Galeomorphii</taxon>
        <taxon>Galeoidea</taxon>
        <taxon>Carcharhiniformes</taxon>
        <taxon>Scyliorhinidae</taxon>
        <taxon>Scyliorhinus</taxon>
    </lineage>
</organism>
<reference evidence="1 2" key="1">
    <citation type="journal article" date="2018" name="Nat. Ecol. Evol.">
        <title>Shark genomes provide insights into elasmobranch evolution and the origin of vertebrates.</title>
        <authorList>
            <person name="Hara Y"/>
            <person name="Yamaguchi K"/>
            <person name="Onimaru K"/>
            <person name="Kadota M"/>
            <person name="Koyanagi M"/>
            <person name="Keeley SD"/>
            <person name="Tatsumi K"/>
            <person name="Tanaka K"/>
            <person name="Motone F"/>
            <person name="Kageyama Y"/>
            <person name="Nozu R"/>
            <person name="Adachi N"/>
            <person name="Nishimura O"/>
            <person name="Nakagawa R"/>
            <person name="Tanegashima C"/>
            <person name="Kiyatake I"/>
            <person name="Matsumoto R"/>
            <person name="Murakumo K"/>
            <person name="Nishida K"/>
            <person name="Terakita A"/>
            <person name="Kuratani S"/>
            <person name="Sato K"/>
            <person name="Hyodo S Kuraku.S."/>
        </authorList>
    </citation>
    <scope>NUCLEOTIDE SEQUENCE [LARGE SCALE GENOMIC DNA]</scope>
</reference>
<evidence type="ECO:0000313" key="1">
    <source>
        <dbReference type="EMBL" id="GCB82576.1"/>
    </source>
</evidence>
<dbReference type="EMBL" id="BFAA01022237">
    <property type="protein sequence ID" value="GCB82576.1"/>
    <property type="molecule type" value="Genomic_DNA"/>
</dbReference>
<sequence length="54" mass="5886">MSTPNINPSVDVFGLGGLCRDDPAFYRYTPAAVVLEQAEIRHGQNEKELSCSGM</sequence>
<accession>A0A401QB47</accession>
<feature type="non-terminal residue" evidence="1">
    <location>
        <position position="54"/>
    </location>
</feature>
<keyword evidence="2" id="KW-1185">Reference proteome</keyword>
<gene>
    <name evidence="1" type="ORF">scyTo_0022360</name>
</gene>
<dbReference type="AlphaFoldDB" id="A0A401QB47"/>